<feature type="transmembrane region" description="Helical" evidence="6">
    <location>
        <begin position="184"/>
        <end position="204"/>
    </location>
</feature>
<evidence type="ECO:0000256" key="5">
    <source>
        <dbReference type="ARBA" id="ARBA00023136"/>
    </source>
</evidence>
<comment type="subcellular location">
    <subcellularLocation>
        <location evidence="1">Cell membrane</location>
        <topology evidence="1">Multi-pass membrane protein</topology>
    </subcellularLocation>
</comment>
<dbReference type="EMBL" id="CP106753">
    <property type="protein sequence ID" value="UXY14190.1"/>
    <property type="molecule type" value="Genomic_DNA"/>
</dbReference>
<dbReference type="PANTHER" id="PTHR30086:SF17">
    <property type="entry name" value="LYSE FAMILY TRANSLOCATOR"/>
    <property type="match status" value="1"/>
</dbReference>
<evidence type="ECO:0000256" key="3">
    <source>
        <dbReference type="ARBA" id="ARBA00022692"/>
    </source>
</evidence>
<keyword evidence="2" id="KW-1003">Cell membrane</keyword>
<evidence type="ECO:0000256" key="2">
    <source>
        <dbReference type="ARBA" id="ARBA00022475"/>
    </source>
</evidence>
<reference evidence="7" key="1">
    <citation type="submission" date="2022-10" db="EMBL/GenBank/DDBJ databases">
        <title>Chitiniphilus purpureus sp. nov., a novel chitin-degrading bacterium isolated from crawfish pond sediment.</title>
        <authorList>
            <person name="Li K."/>
        </authorList>
    </citation>
    <scope>NUCLEOTIDE SEQUENCE</scope>
    <source>
        <strain evidence="7">CD1</strain>
    </source>
</reference>
<feature type="transmembrane region" description="Helical" evidence="6">
    <location>
        <begin position="152"/>
        <end position="172"/>
    </location>
</feature>
<gene>
    <name evidence="7" type="ORF">N8I74_12770</name>
</gene>
<dbReference type="InterPro" id="IPR001123">
    <property type="entry name" value="LeuE-type"/>
</dbReference>
<sequence length="205" mass="21118">MDPLSSLAVLAVAHGAALLSPGPDFVLVTRGTLRHGARHGMALSMGIVLANGVYITLALAGISLLQRHPSWAAALRWGGVAYLAVTGWHLLRAVSRSDATTPATAAYPQAMLGGVLHGLAAAMLNPKNAVFYLGLLAGVVDAATPTCWRWAFGAWMATAVLAWHLALVAGCRHPGIATALQRRLSLVDRLAGAALLGLAALLAIG</sequence>
<feature type="transmembrane region" description="Helical" evidence="6">
    <location>
        <begin position="39"/>
        <end position="62"/>
    </location>
</feature>
<keyword evidence="4 6" id="KW-1133">Transmembrane helix</keyword>
<protein>
    <submittedName>
        <fullName evidence="7">LysE family translocator</fullName>
    </submittedName>
</protein>
<dbReference type="RefSeq" id="WP_263123490.1">
    <property type="nucleotide sequence ID" value="NZ_CP106753.1"/>
</dbReference>
<organism evidence="7 8">
    <name type="scientific">Chitiniphilus purpureus</name>
    <dbReference type="NCBI Taxonomy" id="2981137"/>
    <lineage>
        <taxon>Bacteria</taxon>
        <taxon>Pseudomonadati</taxon>
        <taxon>Pseudomonadota</taxon>
        <taxon>Betaproteobacteria</taxon>
        <taxon>Neisseriales</taxon>
        <taxon>Chitinibacteraceae</taxon>
        <taxon>Chitiniphilus</taxon>
    </lineage>
</organism>
<evidence type="ECO:0000256" key="1">
    <source>
        <dbReference type="ARBA" id="ARBA00004651"/>
    </source>
</evidence>
<dbReference type="Pfam" id="PF01810">
    <property type="entry name" value="LysE"/>
    <property type="match status" value="1"/>
</dbReference>
<name>A0ABY6DIL6_9NEIS</name>
<accession>A0ABY6DIL6</accession>
<dbReference type="PANTHER" id="PTHR30086">
    <property type="entry name" value="ARGININE EXPORTER PROTEIN ARGO"/>
    <property type="match status" value="1"/>
</dbReference>
<evidence type="ECO:0000313" key="8">
    <source>
        <dbReference type="Proteomes" id="UP001061302"/>
    </source>
</evidence>
<dbReference type="Proteomes" id="UP001061302">
    <property type="component" value="Chromosome"/>
</dbReference>
<evidence type="ECO:0000256" key="6">
    <source>
        <dbReference type="SAM" id="Phobius"/>
    </source>
</evidence>
<keyword evidence="8" id="KW-1185">Reference proteome</keyword>
<evidence type="ECO:0000256" key="4">
    <source>
        <dbReference type="ARBA" id="ARBA00022989"/>
    </source>
</evidence>
<feature type="transmembrane region" description="Helical" evidence="6">
    <location>
        <begin position="74"/>
        <end position="91"/>
    </location>
</feature>
<keyword evidence="3 6" id="KW-0812">Transmembrane</keyword>
<evidence type="ECO:0000313" key="7">
    <source>
        <dbReference type="EMBL" id="UXY14190.1"/>
    </source>
</evidence>
<proteinExistence type="predicted"/>
<keyword evidence="5 6" id="KW-0472">Membrane</keyword>